<dbReference type="Pfam" id="PF01636">
    <property type="entry name" value="APH"/>
    <property type="match status" value="1"/>
</dbReference>
<dbReference type="PANTHER" id="PTHR47829">
    <property type="entry name" value="HYDROLASE, PUTATIVE (AFU_ORTHOLOGUE AFUA_1G12880)-RELATED"/>
    <property type="match status" value="1"/>
</dbReference>
<dbReference type="InterPro" id="IPR052898">
    <property type="entry name" value="ACAD10-like"/>
</dbReference>
<dbReference type="OrthoDB" id="3806873at2"/>
<organism evidence="2 3">
    <name type="scientific">Albidiferax ferrireducens (strain ATCC BAA-621 / DSM 15236 / T118)</name>
    <name type="common">Rhodoferax ferrireducens</name>
    <dbReference type="NCBI Taxonomy" id="338969"/>
    <lineage>
        <taxon>Bacteria</taxon>
        <taxon>Pseudomonadati</taxon>
        <taxon>Pseudomonadota</taxon>
        <taxon>Betaproteobacteria</taxon>
        <taxon>Burkholderiales</taxon>
        <taxon>Comamonadaceae</taxon>
        <taxon>Rhodoferax</taxon>
    </lineage>
</organism>
<dbReference type="Gene3D" id="3.90.1200.10">
    <property type="match status" value="1"/>
</dbReference>
<dbReference type="EMBL" id="CP000267">
    <property type="protein sequence ID" value="ABD68761.1"/>
    <property type="molecule type" value="Genomic_DNA"/>
</dbReference>
<dbReference type="Gene3D" id="3.30.200.20">
    <property type="entry name" value="Phosphorylase Kinase, domain 1"/>
    <property type="match status" value="1"/>
</dbReference>
<name>Q21ZP2_ALBFT</name>
<dbReference type="HOGENOM" id="CLU_007526_0_1_4"/>
<dbReference type="PANTHER" id="PTHR47829:SF1">
    <property type="entry name" value="HAD FAMILY PHOSPHATASE"/>
    <property type="match status" value="1"/>
</dbReference>
<dbReference type="SUPFAM" id="SSF56112">
    <property type="entry name" value="Protein kinase-like (PK-like)"/>
    <property type="match status" value="1"/>
</dbReference>
<keyword evidence="3" id="KW-1185">Reference proteome</keyword>
<feature type="domain" description="Aminoglycoside phosphotransferase" evidence="1">
    <location>
        <begin position="47"/>
        <end position="264"/>
    </location>
</feature>
<dbReference type="InterPro" id="IPR041726">
    <property type="entry name" value="ACAD10_11_N"/>
</dbReference>
<dbReference type="RefSeq" id="WP_011463331.1">
    <property type="nucleotide sequence ID" value="NC_007908.1"/>
</dbReference>
<protein>
    <submittedName>
        <fullName evidence="2">Aminoglycoside phosphotransferase</fullName>
    </submittedName>
</protein>
<gene>
    <name evidence="2" type="ordered locus">Rfer_1018</name>
</gene>
<sequence length="358" mass="39255">MSTVIPDSDSPAAVLRPSLTAAELGFEPNALDAYLRAHVAHVGGAMEITPIAGGQSNPTYFVTYPEARLVLRKRPAGPVLPSAHSVDREYRVMQALAVTDVPVPKVLAYCARPEVIGTPFYVMERLEGRVFADCSLPGVSPADRRAMYFDMADTLARLHQVDWKVLGLTDYGREGNFFGRQIGRWTKQWELSKTRDLPDIDRLVQWLPLHVPPDELTTIAHGDFRIGNLMFHPIEPRVVGVLDWELSTLGHPLADLAFSALAWRLLPTEYMGMRGLDHAGLGIPSASQYLSRYYATFPGAGRVAPFHVAFSLFRLAVIFEGIAARARSGTAIAANAAQTGEMAAGFARRAVQTIEGIF</sequence>
<dbReference type="GO" id="GO:0016740">
    <property type="term" value="F:transferase activity"/>
    <property type="evidence" value="ECO:0007669"/>
    <property type="project" value="UniProtKB-KW"/>
</dbReference>
<dbReference type="STRING" id="338969.Rfer_1018"/>
<dbReference type="KEGG" id="rfr:Rfer_1018"/>
<dbReference type="Proteomes" id="UP000008332">
    <property type="component" value="Chromosome"/>
</dbReference>
<keyword evidence="2" id="KW-0808">Transferase</keyword>
<evidence type="ECO:0000259" key="1">
    <source>
        <dbReference type="Pfam" id="PF01636"/>
    </source>
</evidence>
<proteinExistence type="predicted"/>
<accession>Q21ZP2</accession>
<evidence type="ECO:0000313" key="3">
    <source>
        <dbReference type="Proteomes" id="UP000008332"/>
    </source>
</evidence>
<dbReference type="InterPro" id="IPR011009">
    <property type="entry name" value="Kinase-like_dom_sf"/>
</dbReference>
<reference evidence="3" key="1">
    <citation type="submission" date="2006-02" db="EMBL/GenBank/DDBJ databases">
        <title>Complete sequence of chromosome of Rhodoferax ferrireducens DSM 15236.</title>
        <authorList>
            <person name="Copeland A."/>
            <person name="Lucas S."/>
            <person name="Lapidus A."/>
            <person name="Barry K."/>
            <person name="Detter J.C."/>
            <person name="Glavina del Rio T."/>
            <person name="Hammon N."/>
            <person name="Israni S."/>
            <person name="Pitluck S."/>
            <person name="Brettin T."/>
            <person name="Bruce D."/>
            <person name="Han C."/>
            <person name="Tapia R."/>
            <person name="Gilna P."/>
            <person name="Kiss H."/>
            <person name="Schmutz J."/>
            <person name="Larimer F."/>
            <person name="Land M."/>
            <person name="Kyrpides N."/>
            <person name="Ivanova N."/>
            <person name="Richardson P."/>
        </authorList>
    </citation>
    <scope>NUCLEOTIDE SEQUENCE [LARGE SCALE GENOMIC DNA]</scope>
    <source>
        <strain evidence="3">ATCC BAA-621 / DSM 15236 / T118</strain>
    </source>
</reference>
<evidence type="ECO:0000313" key="2">
    <source>
        <dbReference type="EMBL" id="ABD68761.1"/>
    </source>
</evidence>
<dbReference type="InterPro" id="IPR002575">
    <property type="entry name" value="Aminoglycoside_PTrfase"/>
</dbReference>
<dbReference type="AlphaFoldDB" id="Q21ZP2"/>
<dbReference type="CDD" id="cd05154">
    <property type="entry name" value="ACAD10_11_N-like"/>
    <property type="match status" value="1"/>
</dbReference>
<dbReference type="eggNOG" id="COG3173">
    <property type="taxonomic scope" value="Bacteria"/>
</dbReference>